<gene>
    <name evidence="2" type="ORF">MRATA1EN1_LOCUS28904</name>
</gene>
<protein>
    <submittedName>
        <fullName evidence="2">Uncharacterized protein</fullName>
    </submittedName>
</protein>
<keyword evidence="3" id="KW-1185">Reference proteome</keyword>
<feature type="compositionally biased region" description="Basic residues" evidence="1">
    <location>
        <begin position="67"/>
        <end position="76"/>
    </location>
</feature>
<proteinExistence type="predicted"/>
<accession>A0ABN9A117</accession>
<name>A0ABN9A117_RANTA</name>
<feature type="region of interest" description="Disordered" evidence="1">
    <location>
        <begin position="55"/>
        <end position="90"/>
    </location>
</feature>
<organism evidence="2 3">
    <name type="scientific">Rangifer tarandus platyrhynchus</name>
    <name type="common">Svalbard reindeer</name>
    <dbReference type="NCBI Taxonomy" id="3082113"/>
    <lineage>
        <taxon>Eukaryota</taxon>
        <taxon>Metazoa</taxon>
        <taxon>Chordata</taxon>
        <taxon>Craniata</taxon>
        <taxon>Vertebrata</taxon>
        <taxon>Euteleostomi</taxon>
        <taxon>Mammalia</taxon>
        <taxon>Eutheria</taxon>
        <taxon>Laurasiatheria</taxon>
        <taxon>Artiodactyla</taxon>
        <taxon>Ruminantia</taxon>
        <taxon>Pecora</taxon>
        <taxon>Cervidae</taxon>
        <taxon>Odocoileinae</taxon>
        <taxon>Rangifer</taxon>
    </lineage>
</organism>
<dbReference type="Proteomes" id="UP001176941">
    <property type="component" value="Chromosome 9"/>
</dbReference>
<evidence type="ECO:0000313" key="2">
    <source>
        <dbReference type="EMBL" id="CAI9179942.1"/>
    </source>
</evidence>
<feature type="region of interest" description="Disordered" evidence="1">
    <location>
        <begin position="1"/>
        <end position="37"/>
    </location>
</feature>
<sequence length="103" mass="11249">MSRCGDDKNTGLGVCGGHQGSARLTAPSGRASSRRWSHEGLRTLALRSQELTRRVLTRRGCAPPPHPRGRPLKRRERGTPESSTPLKPLVTPLELCTSVVSQR</sequence>
<evidence type="ECO:0000256" key="1">
    <source>
        <dbReference type="SAM" id="MobiDB-lite"/>
    </source>
</evidence>
<evidence type="ECO:0000313" key="3">
    <source>
        <dbReference type="Proteomes" id="UP001176941"/>
    </source>
</evidence>
<dbReference type="EMBL" id="OX459945">
    <property type="protein sequence ID" value="CAI9179942.1"/>
    <property type="molecule type" value="Genomic_DNA"/>
</dbReference>
<reference evidence="2" key="1">
    <citation type="submission" date="2023-04" db="EMBL/GenBank/DDBJ databases">
        <authorList>
            <consortium name="ELIXIR-Norway"/>
        </authorList>
    </citation>
    <scope>NUCLEOTIDE SEQUENCE [LARGE SCALE GENOMIC DNA]</scope>
</reference>